<dbReference type="RefSeq" id="WP_127049700.1">
    <property type="nucleotide sequence ID" value="NZ_RZGZ01000002.1"/>
</dbReference>
<name>A0A3S0VH50_9MICO</name>
<dbReference type="InterPro" id="IPR018309">
    <property type="entry name" value="Tscrpt_reg_PadR_C"/>
</dbReference>
<dbReference type="InterPro" id="IPR036388">
    <property type="entry name" value="WH-like_DNA-bd_sf"/>
</dbReference>
<dbReference type="InterPro" id="IPR005149">
    <property type="entry name" value="Tscrpt_reg_PadR_N"/>
</dbReference>
<proteinExistence type="predicted"/>
<gene>
    <name evidence="3" type="ORF">ELQ94_10130</name>
</gene>
<feature type="domain" description="Transcription regulator PadR C-terminal" evidence="2">
    <location>
        <begin position="98"/>
        <end position="182"/>
    </location>
</feature>
<dbReference type="EMBL" id="RZGZ01000002">
    <property type="protein sequence ID" value="RUR01802.1"/>
    <property type="molecule type" value="Genomic_DNA"/>
</dbReference>
<comment type="caution">
    <text evidence="3">The sequence shown here is derived from an EMBL/GenBank/DDBJ whole genome shotgun (WGS) entry which is preliminary data.</text>
</comment>
<accession>A0A3S0VH50</accession>
<feature type="domain" description="Transcription regulator PadR N-terminal" evidence="1">
    <location>
        <begin position="7"/>
        <end position="80"/>
    </location>
</feature>
<sequence length="201" mass="23011">MKLEYILLGLLARGPVSGYDIGKWMQREGRFYRSNTDQSQIYRVLKRMEDAGWIGHVVDPRTGRPDAKVYRMTEAGRAEVVRWSREPYAPPSRFQDADFHVRFDIAGALDPESLRNLLVTELDARRRQVAESRDRDRTRTYPDPIEELDVERANVLADASHRRGMLEIDTWIGWLERTLEEFDASGVTAPSGVDATGSARS</sequence>
<reference evidence="3 4" key="1">
    <citation type="submission" date="2018-12" db="EMBL/GenBank/DDBJ databases">
        <authorList>
            <person name="Li F."/>
        </authorList>
    </citation>
    <scope>NUCLEOTIDE SEQUENCE [LARGE SCALE GENOMIC DNA]</scope>
    <source>
        <strain evidence="3 4">EGI 6500705</strain>
    </source>
</reference>
<dbReference type="Proteomes" id="UP000274909">
    <property type="component" value="Unassembled WGS sequence"/>
</dbReference>
<dbReference type="InterPro" id="IPR036390">
    <property type="entry name" value="WH_DNA-bd_sf"/>
</dbReference>
<dbReference type="PANTHER" id="PTHR43252">
    <property type="entry name" value="TRANSCRIPTIONAL REGULATOR YQJI"/>
    <property type="match status" value="1"/>
</dbReference>
<evidence type="ECO:0000259" key="2">
    <source>
        <dbReference type="Pfam" id="PF10400"/>
    </source>
</evidence>
<dbReference type="AlphaFoldDB" id="A0A3S0VH50"/>
<dbReference type="SUPFAM" id="SSF46785">
    <property type="entry name" value="Winged helix' DNA-binding domain"/>
    <property type="match status" value="1"/>
</dbReference>
<keyword evidence="4" id="KW-1185">Reference proteome</keyword>
<evidence type="ECO:0000259" key="1">
    <source>
        <dbReference type="Pfam" id="PF03551"/>
    </source>
</evidence>
<dbReference type="PANTHER" id="PTHR43252:SF2">
    <property type="entry name" value="TRANSCRIPTION REGULATOR, PADR-LIKE FAMILY"/>
    <property type="match status" value="1"/>
</dbReference>
<organism evidence="3 4">
    <name type="scientific">Labedella endophytica</name>
    <dbReference type="NCBI Taxonomy" id="1523160"/>
    <lineage>
        <taxon>Bacteria</taxon>
        <taxon>Bacillati</taxon>
        <taxon>Actinomycetota</taxon>
        <taxon>Actinomycetes</taxon>
        <taxon>Micrococcales</taxon>
        <taxon>Microbacteriaceae</taxon>
        <taxon>Labedella</taxon>
    </lineage>
</organism>
<dbReference type="Gene3D" id="1.10.10.10">
    <property type="entry name" value="Winged helix-like DNA-binding domain superfamily/Winged helix DNA-binding domain"/>
    <property type="match status" value="1"/>
</dbReference>
<evidence type="ECO:0000313" key="4">
    <source>
        <dbReference type="Proteomes" id="UP000274909"/>
    </source>
</evidence>
<dbReference type="Pfam" id="PF03551">
    <property type="entry name" value="PadR"/>
    <property type="match status" value="1"/>
</dbReference>
<evidence type="ECO:0000313" key="3">
    <source>
        <dbReference type="EMBL" id="RUR01802.1"/>
    </source>
</evidence>
<dbReference type="Pfam" id="PF10400">
    <property type="entry name" value="Vir_act_alpha_C"/>
    <property type="match status" value="1"/>
</dbReference>
<protein>
    <submittedName>
        <fullName evidence="3">PadR family transcriptional regulator</fullName>
    </submittedName>
</protein>
<dbReference type="OrthoDB" id="3186544at2"/>